<dbReference type="AlphaFoldDB" id="A0A6H5IFX8"/>
<gene>
    <name evidence="1" type="ORF">TBRA_LOCUS7304</name>
</gene>
<evidence type="ECO:0000313" key="1">
    <source>
        <dbReference type="EMBL" id="CAB0035407.1"/>
    </source>
</evidence>
<proteinExistence type="predicted"/>
<evidence type="ECO:0000313" key="2">
    <source>
        <dbReference type="Proteomes" id="UP000479190"/>
    </source>
</evidence>
<name>A0A6H5IFX8_9HYME</name>
<protein>
    <submittedName>
        <fullName evidence="1">Uncharacterized protein</fullName>
    </submittedName>
</protein>
<accession>A0A6H5IFX8</accession>
<organism evidence="1 2">
    <name type="scientific">Trichogramma brassicae</name>
    <dbReference type="NCBI Taxonomy" id="86971"/>
    <lineage>
        <taxon>Eukaryota</taxon>
        <taxon>Metazoa</taxon>
        <taxon>Ecdysozoa</taxon>
        <taxon>Arthropoda</taxon>
        <taxon>Hexapoda</taxon>
        <taxon>Insecta</taxon>
        <taxon>Pterygota</taxon>
        <taxon>Neoptera</taxon>
        <taxon>Endopterygota</taxon>
        <taxon>Hymenoptera</taxon>
        <taxon>Apocrita</taxon>
        <taxon>Proctotrupomorpha</taxon>
        <taxon>Chalcidoidea</taxon>
        <taxon>Trichogrammatidae</taxon>
        <taxon>Trichogramma</taxon>
    </lineage>
</organism>
<keyword evidence="2" id="KW-1185">Reference proteome</keyword>
<sequence>MHLFKLKKKHRTPSGRNDQFFKIKKKILPTHHVPKTLFFLAQLKNACGPQRNLLQSRCGRLLEPLLTLPTSVTALSAENRCLDPPCVSRVVHGTAHRPAFDRRTGRRLTTAPRARIPSDQSGFPTVPESVDRLDASARRKRHYFDECRPIMHASLISPCLHRQSTSSGQYSGLATALLPKKASPDETFFPPTQA</sequence>
<dbReference type="Proteomes" id="UP000479190">
    <property type="component" value="Unassembled WGS sequence"/>
</dbReference>
<dbReference type="EMBL" id="CADCXV010000784">
    <property type="protein sequence ID" value="CAB0035407.1"/>
    <property type="molecule type" value="Genomic_DNA"/>
</dbReference>
<reference evidence="1 2" key="1">
    <citation type="submission" date="2020-02" db="EMBL/GenBank/DDBJ databases">
        <authorList>
            <person name="Ferguson B K."/>
        </authorList>
    </citation>
    <scope>NUCLEOTIDE SEQUENCE [LARGE SCALE GENOMIC DNA]</scope>
</reference>